<evidence type="ECO:0000256" key="2">
    <source>
        <dbReference type="ARBA" id="ARBA00022475"/>
    </source>
</evidence>
<organism evidence="9">
    <name type="scientific">freshwater metagenome</name>
    <dbReference type="NCBI Taxonomy" id="449393"/>
    <lineage>
        <taxon>unclassified sequences</taxon>
        <taxon>metagenomes</taxon>
        <taxon>ecological metagenomes</taxon>
    </lineage>
</organism>
<keyword evidence="3 7" id="KW-0812">Transmembrane</keyword>
<dbReference type="EMBL" id="CAFBQJ010000036">
    <property type="protein sequence ID" value="CAB5046137.1"/>
    <property type="molecule type" value="Genomic_DNA"/>
</dbReference>
<keyword evidence="5 7" id="KW-1133">Transmembrane helix</keyword>
<feature type="transmembrane region" description="Helical" evidence="7">
    <location>
        <begin position="75"/>
        <end position="93"/>
    </location>
</feature>
<gene>
    <name evidence="8" type="ORF">UFOPK1820_00101</name>
    <name evidence="9" type="ORF">UFOPK1960_00753</name>
    <name evidence="10" type="ORF">UFOPK2921_00631</name>
    <name evidence="11" type="ORF">UFOPK4275_00318</name>
    <name evidence="12" type="ORF">UFOPK4422_00233</name>
</gene>
<dbReference type="EMBL" id="CAEZVL010000100">
    <property type="protein sequence ID" value="CAB4632209.1"/>
    <property type="molecule type" value="Genomic_DNA"/>
</dbReference>
<dbReference type="PRINTS" id="PR01656">
    <property type="entry name" value="VACCYTOTOXIN"/>
</dbReference>
<dbReference type="EMBL" id="CAEZZV010000064">
    <property type="protein sequence ID" value="CAB4777527.1"/>
    <property type="molecule type" value="Genomic_DNA"/>
</dbReference>
<dbReference type="GO" id="GO:0005576">
    <property type="term" value="C:extracellular region"/>
    <property type="evidence" value="ECO:0007669"/>
    <property type="project" value="InterPro"/>
</dbReference>
<name>A0A6J6J866_9ZZZZ</name>
<reference evidence="9" key="1">
    <citation type="submission" date="2020-05" db="EMBL/GenBank/DDBJ databases">
        <authorList>
            <person name="Chiriac C."/>
            <person name="Salcher M."/>
            <person name="Ghai R."/>
            <person name="Kavagutti S V."/>
        </authorList>
    </citation>
    <scope>NUCLEOTIDE SEQUENCE</scope>
</reference>
<dbReference type="NCBIfam" id="TIGR03426">
    <property type="entry name" value="shape_MreD"/>
    <property type="match status" value="1"/>
</dbReference>
<evidence type="ECO:0000256" key="1">
    <source>
        <dbReference type="ARBA" id="ARBA00004651"/>
    </source>
</evidence>
<accession>A0A6J6J866</accession>
<proteinExistence type="predicted"/>
<dbReference type="EMBL" id="CAEZUK010000007">
    <property type="protein sequence ID" value="CAB4590045.1"/>
    <property type="molecule type" value="Genomic_DNA"/>
</dbReference>
<evidence type="ECO:0000256" key="6">
    <source>
        <dbReference type="ARBA" id="ARBA00023136"/>
    </source>
</evidence>
<keyword evidence="6 7" id="KW-0472">Membrane</keyword>
<keyword evidence="2" id="KW-1003">Cell membrane</keyword>
<evidence type="ECO:0000313" key="11">
    <source>
        <dbReference type="EMBL" id="CAB5046137.1"/>
    </source>
</evidence>
<evidence type="ECO:0000256" key="3">
    <source>
        <dbReference type="ARBA" id="ARBA00022692"/>
    </source>
</evidence>
<evidence type="ECO:0000313" key="12">
    <source>
        <dbReference type="EMBL" id="CAB5112334.1"/>
    </source>
</evidence>
<dbReference type="InterPro" id="IPR007227">
    <property type="entry name" value="Cell_shape_determining_MreD"/>
</dbReference>
<evidence type="ECO:0000256" key="4">
    <source>
        <dbReference type="ARBA" id="ARBA00022960"/>
    </source>
</evidence>
<feature type="transmembrane region" description="Helical" evidence="7">
    <location>
        <begin position="40"/>
        <end position="63"/>
    </location>
</feature>
<evidence type="ECO:0000256" key="7">
    <source>
        <dbReference type="SAM" id="Phobius"/>
    </source>
</evidence>
<evidence type="ECO:0000313" key="9">
    <source>
        <dbReference type="EMBL" id="CAB4632209.1"/>
    </source>
</evidence>
<dbReference type="GO" id="GO:0008360">
    <property type="term" value="P:regulation of cell shape"/>
    <property type="evidence" value="ECO:0007669"/>
    <property type="project" value="UniProtKB-KW"/>
</dbReference>
<keyword evidence="4" id="KW-0133">Cell shape</keyword>
<dbReference type="GO" id="GO:0005886">
    <property type="term" value="C:plasma membrane"/>
    <property type="evidence" value="ECO:0007669"/>
    <property type="project" value="UniProtKB-SubCell"/>
</dbReference>
<evidence type="ECO:0000256" key="5">
    <source>
        <dbReference type="ARBA" id="ARBA00022989"/>
    </source>
</evidence>
<dbReference type="Pfam" id="PF04093">
    <property type="entry name" value="MreD"/>
    <property type="match status" value="1"/>
</dbReference>
<dbReference type="EMBL" id="CAFBRX010000013">
    <property type="protein sequence ID" value="CAB5112334.1"/>
    <property type="molecule type" value="Genomic_DNA"/>
</dbReference>
<sequence length="178" mass="18904">MINLLNRPVTRLFLVGLLLLAVQTTLLTEMKFFGIIAQLLLALSITSGLVGGSESGALAGFVLGLMFDLVLTSPLGLSALVYACAGWGAGYFHSRTLANPKWLDCLVTGTLSGVATFALAVVANVIGIEGWLSGRIIKVIIVVACVNALSAFVFIPISQWCLAIRREQRISPPAELFL</sequence>
<comment type="subcellular location">
    <subcellularLocation>
        <location evidence="1">Cell membrane</location>
        <topology evidence="1">Multi-pass membrane protein</topology>
    </subcellularLocation>
</comment>
<evidence type="ECO:0000313" key="10">
    <source>
        <dbReference type="EMBL" id="CAB4777527.1"/>
    </source>
</evidence>
<dbReference type="AlphaFoldDB" id="A0A6J6J866"/>
<feature type="transmembrane region" description="Helical" evidence="7">
    <location>
        <begin position="12"/>
        <end position="28"/>
    </location>
</feature>
<protein>
    <submittedName>
        <fullName evidence="9">Unannotated protein</fullName>
    </submittedName>
</protein>
<dbReference type="InterPro" id="IPR003842">
    <property type="entry name" value="Vacuolating_cytotoxin"/>
</dbReference>
<evidence type="ECO:0000313" key="8">
    <source>
        <dbReference type="EMBL" id="CAB4590045.1"/>
    </source>
</evidence>
<feature type="transmembrane region" description="Helical" evidence="7">
    <location>
        <begin position="105"/>
        <end position="127"/>
    </location>
</feature>
<feature type="transmembrane region" description="Helical" evidence="7">
    <location>
        <begin position="139"/>
        <end position="162"/>
    </location>
</feature>